<dbReference type="AlphaFoldDB" id="A0A0W8I3B2"/>
<dbReference type="PROSITE" id="PS51257">
    <property type="entry name" value="PROKAR_LIPOPROTEIN"/>
    <property type="match status" value="1"/>
</dbReference>
<proteinExistence type="predicted"/>
<comment type="caution">
    <text evidence="3">The sequence shown here is derived from an EMBL/GenBank/DDBJ whole genome shotgun (WGS) entry which is preliminary data.</text>
</comment>
<sequence>MKIAAPKLLQRAGLSAAAAAALLSTAGCAYINPPATTMIYSPADGIVERVGEVKLTNVLIVATAADAEGRVLGTLDNDGDQEVTLSMDVDGASAEVQIPANGSVSLEEADPVVVDRAGAAPGLMVETEFTVGGESLTEQVPVLDHTFERYAEFVPGGAPSTPANPSNTPVPVDEMVGQESGH</sequence>
<evidence type="ECO:0000313" key="4">
    <source>
        <dbReference type="Proteomes" id="UP000053512"/>
    </source>
</evidence>
<evidence type="ECO:0008006" key="5">
    <source>
        <dbReference type="Google" id="ProtNLM"/>
    </source>
</evidence>
<feature type="region of interest" description="Disordered" evidence="1">
    <location>
        <begin position="155"/>
        <end position="182"/>
    </location>
</feature>
<evidence type="ECO:0000256" key="2">
    <source>
        <dbReference type="SAM" id="SignalP"/>
    </source>
</evidence>
<protein>
    <recommendedName>
        <fullName evidence="5">DNA modification methylase</fullName>
    </recommendedName>
</protein>
<dbReference type="Proteomes" id="UP000053512">
    <property type="component" value="Unassembled WGS sequence"/>
</dbReference>
<reference evidence="4" key="1">
    <citation type="submission" date="2015-12" db="EMBL/GenBank/DDBJ databases">
        <authorList>
            <person name="Nair G.R."/>
            <person name="Kaur G."/>
            <person name="Mayilraj S."/>
        </authorList>
    </citation>
    <scope>NUCLEOTIDE SEQUENCE [LARGE SCALE GENOMIC DNA]</scope>
    <source>
        <strain evidence="4">CD08_4</strain>
    </source>
</reference>
<evidence type="ECO:0000256" key="1">
    <source>
        <dbReference type="SAM" id="MobiDB-lite"/>
    </source>
</evidence>
<dbReference type="EMBL" id="LQBK01000040">
    <property type="protein sequence ID" value="KUG52205.1"/>
    <property type="molecule type" value="Genomic_DNA"/>
</dbReference>
<keyword evidence="2" id="KW-0732">Signal</keyword>
<organism evidence="3 4">
    <name type="scientific">Kocuria rosea subsp. polaris</name>
    <dbReference type="NCBI Taxonomy" id="136273"/>
    <lineage>
        <taxon>Bacteria</taxon>
        <taxon>Bacillati</taxon>
        <taxon>Actinomycetota</taxon>
        <taxon>Actinomycetes</taxon>
        <taxon>Micrococcales</taxon>
        <taxon>Micrococcaceae</taxon>
        <taxon>Kocuria</taxon>
    </lineage>
</organism>
<evidence type="ECO:0000313" key="3">
    <source>
        <dbReference type="EMBL" id="KUG52205.1"/>
    </source>
</evidence>
<gene>
    <name evidence="3" type="ORF">AVL61_07670</name>
</gene>
<dbReference type="RefSeq" id="WP_058875340.1">
    <property type="nucleotide sequence ID" value="NZ_LQBK01000040.1"/>
</dbReference>
<accession>A0A0W8I3B2</accession>
<feature type="chain" id="PRO_5039409061" description="DNA modification methylase" evidence="2">
    <location>
        <begin position="30"/>
        <end position="182"/>
    </location>
</feature>
<feature type="signal peptide" evidence="2">
    <location>
        <begin position="1"/>
        <end position="29"/>
    </location>
</feature>
<name>A0A0W8I3B2_KOCRO</name>
<dbReference type="STRING" id="136273.GY22_08740"/>
<dbReference type="OrthoDB" id="3267550at2"/>